<evidence type="ECO:0000256" key="12">
    <source>
        <dbReference type="ARBA" id="ARBA00023029"/>
    </source>
</evidence>
<dbReference type="GO" id="GO:0046872">
    <property type="term" value="F:metal ion binding"/>
    <property type="evidence" value="ECO:0007669"/>
    <property type="project" value="UniProtKB-KW"/>
</dbReference>
<feature type="compositionally biased region" description="Basic and acidic residues" evidence="19">
    <location>
        <begin position="139"/>
        <end position="155"/>
    </location>
</feature>
<dbReference type="PANTHER" id="PTHR45866">
    <property type="entry name" value="DNA GYRASE/TOPOISOMERASE SUBUNIT B"/>
    <property type="match status" value="1"/>
</dbReference>
<dbReference type="SMART" id="SM00434">
    <property type="entry name" value="TOP4c"/>
    <property type="match status" value="1"/>
</dbReference>
<dbReference type="GO" id="GO:0032784">
    <property type="term" value="P:regulation of DNA-templated transcription elongation"/>
    <property type="evidence" value="ECO:0007669"/>
    <property type="project" value="InterPro"/>
</dbReference>
<dbReference type="PRINTS" id="PR00418">
    <property type="entry name" value="TPI2FAMILY"/>
</dbReference>
<keyword evidence="7" id="KW-0479">Metal-binding</keyword>
<dbReference type="SMART" id="SM00433">
    <property type="entry name" value="TOP2c"/>
    <property type="match status" value="1"/>
</dbReference>
<keyword evidence="24" id="KW-1185">Reference proteome</keyword>
<evidence type="ECO:0000256" key="5">
    <source>
        <dbReference type="ARBA" id="ARBA00019635"/>
    </source>
</evidence>
<feature type="compositionally biased region" description="Basic and acidic residues" evidence="19">
    <location>
        <begin position="2521"/>
        <end position="2537"/>
    </location>
</feature>
<dbReference type="GO" id="GO:0004812">
    <property type="term" value="F:aminoacyl-tRNA ligase activity"/>
    <property type="evidence" value="ECO:0007669"/>
    <property type="project" value="UniProtKB-KW"/>
</dbReference>
<dbReference type="PROSITE" id="PS50880">
    <property type="entry name" value="TOPRIM"/>
    <property type="match status" value="1"/>
</dbReference>
<dbReference type="Gene3D" id="3.40.50.620">
    <property type="entry name" value="HUPs"/>
    <property type="match status" value="2"/>
</dbReference>
<dbReference type="InterPro" id="IPR000565">
    <property type="entry name" value="Topo_IIA_B"/>
</dbReference>
<dbReference type="Gene3D" id="3.90.199.10">
    <property type="entry name" value="Topoisomerase II, domain 5"/>
    <property type="match status" value="3"/>
</dbReference>
<dbReference type="Pfam" id="PF13603">
    <property type="entry name" value="tRNA-synt_1_2"/>
    <property type="match status" value="1"/>
</dbReference>
<evidence type="ECO:0000259" key="21">
    <source>
        <dbReference type="PROSITE" id="PS50880"/>
    </source>
</evidence>
<dbReference type="GO" id="GO:0002161">
    <property type="term" value="F:aminoacyl-tRNA deacylase activity"/>
    <property type="evidence" value="ECO:0007669"/>
    <property type="project" value="InterPro"/>
</dbReference>
<keyword evidence="8" id="KW-0547">Nucleotide-binding</keyword>
<dbReference type="Pfam" id="PF02518">
    <property type="entry name" value="HATPase_c"/>
    <property type="match status" value="1"/>
</dbReference>
<evidence type="ECO:0000256" key="19">
    <source>
        <dbReference type="SAM" id="MobiDB-lite"/>
    </source>
</evidence>
<keyword evidence="20" id="KW-0472">Membrane</keyword>
<dbReference type="InterPro" id="IPR014729">
    <property type="entry name" value="Rossmann-like_a/b/a_fold"/>
</dbReference>
<dbReference type="InterPro" id="IPR036890">
    <property type="entry name" value="HATPase_C_sf"/>
</dbReference>
<dbReference type="InterPro" id="IPR025709">
    <property type="entry name" value="Leu_tRNA-synth_edit"/>
</dbReference>
<evidence type="ECO:0000256" key="9">
    <source>
        <dbReference type="ARBA" id="ARBA00022840"/>
    </source>
</evidence>
<dbReference type="EMBL" id="CAJVPZ010000001">
    <property type="protein sequence ID" value="CAG8447294.1"/>
    <property type="molecule type" value="Genomic_DNA"/>
</dbReference>
<feature type="coiled-coil region" evidence="18">
    <location>
        <begin position="534"/>
        <end position="561"/>
    </location>
</feature>
<comment type="caution">
    <text evidence="23">The sequence shown here is derived from an EMBL/GenBank/DDBJ whole genome shotgun (WGS) entry which is preliminary data.</text>
</comment>
<dbReference type="Pfam" id="PF01272">
    <property type="entry name" value="GreA_GreB"/>
    <property type="match status" value="1"/>
</dbReference>
<organism evidence="23 24">
    <name type="scientific">Racocetra fulgida</name>
    <dbReference type="NCBI Taxonomy" id="60492"/>
    <lineage>
        <taxon>Eukaryota</taxon>
        <taxon>Fungi</taxon>
        <taxon>Fungi incertae sedis</taxon>
        <taxon>Mucoromycota</taxon>
        <taxon>Glomeromycotina</taxon>
        <taxon>Glomeromycetes</taxon>
        <taxon>Diversisporales</taxon>
        <taxon>Gigasporaceae</taxon>
        <taxon>Racocetra</taxon>
    </lineage>
</organism>
<dbReference type="InterPro" id="IPR014721">
    <property type="entry name" value="Ribsml_uS5_D2-typ_fold_subgr"/>
</dbReference>
<keyword evidence="18" id="KW-0175">Coiled coil</keyword>
<dbReference type="SUPFAM" id="SSF55874">
    <property type="entry name" value="ATPase domain of HSP90 chaperone/DNA topoisomerase II/histidine kinase"/>
    <property type="match status" value="1"/>
</dbReference>
<keyword evidence="20" id="KW-1133">Transmembrane helix</keyword>
<proteinExistence type="inferred from homology"/>
<feature type="coiled-coil region" evidence="18">
    <location>
        <begin position="43"/>
        <end position="70"/>
    </location>
</feature>
<dbReference type="SUPFAM" id="SSF56719">
    <property type="entry name" value="Type II DNA topoisomerase"/>
    <property type="match status" value="2"/>
</dbReference>
<comment type="caution">
    <text evidence="17">Lacks conserved residue(s) required for the propagation of feature annotation.</text>
</comment>
<dbReference type="SUPFAM" id="SSF101904">
    <property type="entry name" value="GyrA/ParC C-terminal domain-like"/>
    <property type="match status" value="1"/>
</dbReference>
<keyword evidence="12" id="KW-0799">Topoisomerase</keyword>
<feature type="compositionally biased region" description="Basic and acidic residues" evidence="19">
    <location>
        <begin position="934"/>
        <end position="944"/>
    </location>
</feature>
<evidence type="ECO:0000256" key="16">
    <source>
        <dbReference type="ARBA" id="ARBA00031138"/>
    </source>
</evidence>
<dbReference type="Pfam" id="PF00521">
    <property type="entry name" value="DNA_topoisoIV"/>
    <property type="match status" value="3"/>
</dbReference>
<dbReference type="InterPro" id="IPR013506">
    <property type="entry name" value="Topo_IIA_bsu_dom2"/>
</dbReference>
<evidence type="ECO:0000256" key="2">
    <source>
        <dbReference type="ARBA" id="ARBA00001946"/>
    </source>
</evidence>
<dbReference type="SUPFAM" id="SSF54534">
    <property type="entry name" value="FKBP-like"/>
    <property type="match status" value="1"/>
</dbReference>
<feature type="region of interest" description="Disordered" evidence="19">
    <location>
        <begin position="2518"/>
        <end position="2537"/>
    </location>
</feature>
<keyword evidence="14" id="KW-0030">Aminoacyl-tRNA synthetase</keyword>
<dbReference type="InterPro" id="IPR002288">
    <property type="entry name" value="DNA_gyrase_B_C"/>
</dbReference>
<feature type="region of interest" description="Disordered" evidence="19">
    <location>
        <begin position="815"/>
        <end position="857"/>
    </location>
</feature>
<evidence type="ECO:0000256" key="14">
    <source>
        <dbReference type="ARBA" id="ARBA00023146"/>
    </source>
</evidence>
<feature type="region of interest" description="Disordered" evidence="19">
    <location>
        <begin position="2832"/>
        <end position="2866"/>
    </location>
</feature>
<keyword evidence="10" id="KW-0460">Magnesium</keyword>
<comment type="catalytic activity">
    <reaction evidence="1">
        <text>ATP-dependent breakage, passage and rejoining of double-stranded DNA.</text>
        <dbReference type="EC" id="5.6.2.2"/>
    </reaction>
</comment>
<keyword evidence="13 17" id="KW-0238">DNA-binding</keyword>
<dbReference type="InterPro" id="IPR003594">
    <property type="entry name" value="HATPase_dom"/>
</dbReference>
<dbReference type="Pfam" id="PF00986">
    <property type="entry name" value="DNA_gyraseB_C"/>
    <property type="match status" value="1"/>
</dbReference>
<dbReference type="GO" id="GO:0006418">
    <property type="term" value="P:tRNA aminoacylation for protein translation"/>
    <property type="evidence" value="ECO:0007669"/>
    <property type="project" value="InterPro"/>
</dbReference>
<dbReference type="Gene3D" id="3.40.50.670">
    <property type="match status" value="1"/>
</dbReference>
<dbReference type="Proteomes" id="UP000789396">
    <property type="component" value="Unassembled WGS sequence"/>
</dbReference>
<dbReference type="Pfam" id="PF00204">
    <property type="entry name" value="DNA_gyraseB"/>
    <property type="match status" value="1"/>
</dbReference>
<evidence type="ECO:0000256" key="17">
    <source>
        <dbReference type="PROSITE-ProRule" id="PRU01384"/>
    </source>
</evidence>
<dbReference type="PANTHER" id="PTHR45866:SF1">
    <property type="entry name" value="DNA GYRASE SUBUNIT B, MITOCHONDRIAL"/>
    <property type="match status" value="1"/>
</dbReference>
<keyword evidence="15" id="KW-0413">Isomerase</keyword>
<dbReference type="GO" id="GO:0003918">
    <property type="term" value="F:DNA topoisomerase type II (double strand cut, ATP-hydrolyzing) activity"/>
    <property type="evidence" value="ECO:0007669"/>
    <property type="project" value="UniProtKB-EC"/>
</dbReference>
<sequence>MAINKNEIKKKDDAVADSMLYNGRKLTAAEKTIFDHDSIKNDLTKIRDTAEILEKVIKAKEENIKNTTLLNALKGYKRNNPDSVKAINEKNSNQFEIAVTTLESFETPSSDKATLEAQIRDIKSRESSLKAKLASNQKKKTDLAEKGAEAERKRREFEKKENDLGVTFRSHLIGVDIDPATGNFTNTTNDVYSYTPTGSTTPIHVNTHLIEVIKHYQNRASHPTPLFKAKIRYAPVHRSCITGYPLREVGFQVFNIMKANIDKNKLFAYIDSATLTFPTGKLGGSFGNTSWEDLKSDGKTSKYDPFASGNSIDATYPFEGGYFDFVGFIDFMETVFPNTSLDSAASSFHPLFNRNGSNHLEESILNKSDFSFTINAAYTKDLTPTSTETGQDQKQFDKPFDTGKTDIVGILQYFWDSGFSDAAERTSGRLAKNIDGIEIDEEFLEKITRETVKDFIRLKKESGFNPVLSTEYLLSRKLIDYNEGFKLDKNAPLALPSSTSGSPTKVYNLGQKKREQEIIRDGYEAHLQKIIGTEADYNVELMDLKEERKLLEDALSNLDIKDLPTLQTKFMEKYKSEKQRPVPADLDAQTNLDPTYKGYHTLLTTLRNELQPWDAKIHLYRDAGENGKERATNLSETQLNEYKEAFAKAEELRLLSNAEKKLYEDVKKGKSIAGDDQPTSSDLDEAKLGAIFGFTVDATLLTLKETDIKRIISDYKTNATKFAAITSHVRDKGVEGVAGGEKFLKENTASNVIKTIVVHENEDAFKDNPDKSKIKEIMKKMRNSKKYGDPTEGNEDKMERDKLLAFLYDEKLNKVNTSSPNEETPGVWAPEEEGTTAQDKEGEEGENEEMTITRETEEVERHPKLWVRVLSPLPFLPKGFFSKIPFCKLFPMNDLIVYLVVVPVAFLLGFVVGILVYRYVAEVPKESVKEPKKEAKISNKEQKNKKAKRKYSIMPEKKKKKDEYGAESIQVLENIEAVRKRPGMYIGSTDEQEAIDNPVDEAVAGYCQKIWIALSADQTTITIQDDGRGIPIETHPKTKMSVLRTIFEVLHSGGKFDDKAYKTSGGLHGVGVTVVNALSKSLRVESSREGKTENIIYERGKLISSQIIDTPERNNGLLVEFTPDSEIFKEFTYFKVETIQRRLKEIAYLNPNLTLYFATSPTAEPIVYHFTGGLKREIFHQVVSEEKTSEYFQLSLAFQYQDSYDKNNIRSFCNNIRTSGGGSHISGFESGLFEVCKELVIKDNPNLEIETNDILVGLTSLVSIRIKDPEFAGQTKDRLANREVREKTKKLTQELVSGFFQDNAATAKIIKEKIIDNAKLRLHLKEEQDIFQGEKKNLDLVKVLSGSEENEEIFFVEGKSAGGSAEEGRDVRTQTVLALQGKPPNALKLVRRVLQNKQIHNILLALGFADTKGLLKNNYVRFLLDEELTLPEDFVYEEEGKKKVIAADALLNLEQVSIIVRETLKNLLGKANFRKIILMADPDDDGAHIVILLVTFIFKHLPYLIEGGKLFVAVPPLYRVQARKQIHYFYSDQELETYLKDHPREERKIERIKGLGQIDASELFESTMDPERRRLYNVNIANWTEDEQIIRGLMGTKSDKRKEYLEKRSYREATLIISEDQKIDMSHLALVNFLRYAYAVVEDRALPNVHDGLKPVQRRILFALYQLGITPNKAETTSANIVGKTMSDWHPHGDQGIYNAMTNMVRSDKLRYPLVYGRGNFGYDKNPPAAMRKEEPVILPTSLPNLLLNGSSGIAVGMTANLPPHHLGETLTATINLIRNPDLTFIQKLQADLQSKNQQIVATDFKKEETENIAAKQLIEIQYNNLVAEREKIEENLLQLKKKINQELVHDLKGPDFPTGGYVLEKEKLSSIYEKGEGTIYLRAKAQIFSPQEVKLVSKSTLVARVADLIKIKDEDKKIAGLKKIVDYSNRGITDIRLEFDAQQHDGQIILNKLYKNTQLQISFAVKMRALVGENPKIFSLTEILQAFISNRLENIQNEKELINLNTRLFIINNYQEIAEIIKGYPTEEERHEQLREKFTEIKQGKIKIENILSMSISFRQFTPEKQADLAQGITDLKTENEKLAQLVASEEKRKEKLIADLEQLKKDYEKDHRRTQIISDSHLIDERKAIAPEEIIIILSRGEKKKTKSETEAKEKLPSYLNIYKINSLDSTNIPSVGKELKTRGENLAIIKSNRRDDLWCFSNFGKIYILPVYKLSDKSINLRESRMLKLDEKEIIEKIISVREDFLTTTEKKEKYLVIGTKKGKIKRLPLEKIGRVMKGGKKIINIVKHRDEISQVAFTSGNDDIMVFTKQGKSKSFAEEKTRIVGRAAYGDTAIKLEDSGQKTRCPKHKALLEQHKTASCCDKSKLGASLRCPRGKEINKEIRNCPDCNKIKPAAPGQIKDEMVSLLVVEKQLPKNEFNLLAVREDKSGIKKTLSAVFNLAKKRGGKGKKKFKVEEREISKYCDKHENSISNIGEKLKATKKGGNELKEVLGQAQKEQVNPEVIKKYEEELSQNRQKQQEWKEKGDKKKKELKNAEEKTKKCADCRKNCPRHEELKIQHENAKCCDKKKEEKQKLQEKIKQLQATKPNSKTIKKLQEEFKELNKQSLKNRVECPQFQAINKAIRECPECAKQKAKKAVKIIPAHLQKVFLINKQAKSEIYLLAEEAVFDFLKDEKKKKIQLYKGQKLITSLNAYPKNMKNRYNILSDKTKKKISESHFSLQERLRKLENDFFVTKEKLKNYGAKDCSENSDWILLNENLVIYQSQIDYLKSRLVASSQEEDKIVTYRLLETGEEITIRLTSGETNPEQGQISRACPLGMALDKKKVGEISEVKTRKSTTRPAKKTDEPKPNVPKPNQSPNPLFSGLKSDILAELESIKRAVTTNEIDEVLGLGYKVGRDGAILRNNNQKKVLPTELETTDYEEIISLITQKRDLGRDKNIELNKEVDKKMADHSDLLSAKENGKDYDLLILRDHPATANISFADCQFYQITGSEKNILLLATGKDYSLIGSQEQQVGRDYLKENRNKIRAIIIANTNWQNIGLLADIGREIGSHIPIYTSHPSKLILPYLFPRLRNKIIAELKIGDFSLSFVPLNGYLLGNLGVAVHRFQSSFYFLEGPEFIPLIKQILGKSSISEVLAKERPPFDGKKGPEKIYLLIGNPENIEKKLLDCLASFSLVQKANFQFVVGIPPVIGGEMRLARIIDYLYTQSEYIINFSKKEYLSLGVSFYDLKLLLHLLQPAGIINLQNSYKNKNFLPHLPGRFLTLNNGCALEFPTHKISPLKTKKSLISLEEILVEQRSNLGQSGLLIILLTAEWGNNNLNNGEQEIKVPGEATKNKLQLKEVKIEPVAISSVLNIPKLITKIKKKNQTFFTNLADKSKPKKYILAMFPYPSGSGLHVGHIRNYTITDALARFYRMKGYEVLMPIEINTSEPDYYHWTQWIFCQIYRQELAEYKEIPVYWCEKLGTVLANEEIKNIDGKKKKKYPNDIKSLQKNWIGLQKGTFINFPVIDKNLTITVFTKSPQTLYGVSAIALSVNHPFIIQITSPDKQTKINKFLANFVLGEYGTGAVMINAFAPEIFQYKEIPNLISEKELKQNKQVDYSFAIKYNLPIKKIFRINKQDEKLTGHFINSPLINNLDNKEKAIEIINQHLAQEKKGQKGEFYHLKD</sequence>
<keyword evidence="9" id="KW-0067">ATP-binding</keyword>
<dbReference type="SUPFAM" id="SSF54211">
    <property type="entry name" value="Ribosomal protein S5 domain 2-like"/>
    <property type="match status" value="1"/>
</dbReference>
<feature type="transmembrane region" description="Helical" evidence="20">
    <location>
        <begin position="895"/>
        <end position="920"/>
    </location>
</feature>
<evidence type="ECO:0000256" key="13">
    <source>
        <dbReference type="ARBA" id="ARBA00023125"/>
    </source>
</evidence>
<feature type="domain" description="Topo IIA-type catalytic" evidence="22">
    <location>
        <begin position="1646"/>
        <end position="3672"/>
    </location>
</feature>
<gene>
    <name evidence="23" type="ORF">RFULGI_LOCUS10</name>
</gene>
<dbReference type="Gene3D" id="3.30.1360.40">
    <property type="match status" value="1"/>
</dbReference>
<dbReference type="PRINTS" id="PR01159">
    <property type="entry name" value="DNAGYRASEB"/>
</dbReference>
<keyword evidence="11" id="KW-0648">Protein biosynthesis</keyword>
<dbReference type="Gene3D" id="3.30.565.10">
    <property type="entry name" value="Histidine kinase-like ATPase, C-terminal domain"/>
    <property type="match status" value="1"/>
</dbReference>
<evidence type="ECO:0000256" key="8">
    <source>
        <dbReference type="ARBA" id="ARBA00022741"/>
    </source>
</evidence>
<dbReference type="InterPro" id="IPR001241">
    <property type="entry name" value="Topo_IIA"/>
</dbReference>
<reference evidence="23" key="1">
    <citation type="submission" date="2021-06" db="EMBL/GenBank/DDBJ databases">
        <authorList>
            <person name="Kallberg Y."/>
            <person name="Tangrot J."/>
            <person name="Rosling A."/>
        </authorList>
    </citation>
    <scope>NUCLEOTIDE SEQUENCE</scope>
    <source>
        <strain evidence="23">IN212</strain>
    </source>
</reference>
<dbReference type="Pfam" id="PF01751">
    <property type="entry name" value="Toprim"/>
    <property type="match status" value="1"/>
</dbReference>
<dbReference type="SMART" id="SM00387">
    <property type="entry name" value="HATPase_c"/>
    <property type="match status" value="1"/>
</dbReference>
<dbReference type="EC" id="5.6.2.2" evidence="4"/>
<evidence type="ECO:0000256" key="7">
    <source>
        <dbReference type="ARBA" id="ARBA00022723"/>
    </source>
</evidence>
<dbReference type="GO" id="GO:0005524">
    <property type="term" value="F:ATP binding"/>
    <property type="evidence" value="ECO:0007669"/>
    <property type="project" value="UniProtKB-KW"/>
</dbReference>
<dbReference type="InterPro" id="IPR001437">
    <property type="entry name" value="Tscrpt_elong_fac_GreA/B_C"/>
</dbReference>
<comment type="similarity">
    <text evidence="3">Belongs to the type II topoisomerase GyrB family.</text>
</comment>
<evidence type="ECO:0000256" key="18">
    <source>
        <dbReference type="SAM" id="Coils"/>
    </source>
</evidence>
<dbReference type="OrthoDB" id="276498at2759"/>
<dbReference type="SUPFAM" id="SSF52374">
    <property type="entry name" value="Nucleotidylyl transferase"/>
    <property type="match status" value="1"/>
</dbReference>
<dbReference type="InterPro" id="IPR013758">
    <property type="entry name" value="Topo_IIA_A/C_ab"/>
</dbReference>
<dbReference type="GO" id="GO:0003677">
    <property type="term" value="F:DNA binding"/>
    <property type="evidence" value="ECO:0007669"/>
    <property type="project" value="UniProtKB-UniRule"/>
</dbReference>
<evidence type="ECO:0000256" key="15">
    <source>
        <dbReference type="ARBA" id="ARBA00023235"/>
    </source>
</evidence>
<keyword evidence="6" id="KW-0436">Ligase</keyword>
<evidence type="ECO:0000256" key="11">
    <source>
        <dbReference type="ARBA" id="ARBA00022917"/>
    </source>
</evidence>
<feature type="coiled-coil region" evidence="18">
    <location>
        <begin position="2074"/>
        <end position="2119"/>
    </location>
</feature>
<dbReference type="Gene3D" id="3.30.230.10">
    <property type="match status" value="1"/>
</dbReference>
<dbReference type="InterPro" id="IPR009008">
    <property type="entry name" value="Val/Leu/Ile-tRNA-synth_edit"/>
</dbReference>
<keyword evidence="20" id="KW-0812">Transmembrane</keyword>
<feature type="domain" description="Toprim" evidence="21">
    <location>
        <begin position="1351"/>
        <end position="1516"/>
    </location>
</feature>
<protein>
    <recommendedName>
        <fullName evidence="5">DNA topoisomerase 2</fullName>
        <ecNumber evidence="4">5.6.2.2</ecNumber>
    </recommendedName>
    <alternativeName>
        <fullName evidence="16">DNA topoisomerase II</fullName>
    </alternativeName>
</protein>
<dbReference type="InterPro" id="IPR002205">
    <property type="entry name" value="Topo_IIA_dom_A"/>
</dbReference>
<dbReference type="Gene3D" id="3.10.50.30">
    <property type="entry name" value="Transcription elongation factor, GreA/GreB, C-terminal domain"/>
    <property type="match status" value="1"/>
</dbReference>
<evidence type="ECO:0000256" key="4">
    <source>
        <dbReference type="ARBA" id="ARBA00012895"/>
    </source>
</evidence>
<comment type="cofactor">
    <cofactor evidence="2">
        <name>Mg(2+)</name>
        <dbReference type="ChEBI" id="CHEBI:18420"/>
    </cofactor>
</comment>
<dbReference type="Gene3D" id="3.90.740.10">
    <property type="entry name" value="Valyl/Leucyl/Isoleucyl-tRNA synthetase, editing domain"/>
    <property type="match status" value="1"/>
</dbReference>
<dbReference type="InterPro" id="IPR036953">
    <property type="entry name" value="GreA/GreB_C_sf"/>
</dbReference>
<evidence type="ECO:0000313" key="23">
    <source>
        <dbReference type="EMBL" id="CAG8447294.1"/>
    </source>
</evidence>
<dbReference type="InterPro" id="IPR013760">
    <property type="entry name" value="Topo_IIA-like_dom_sf"/>
</dbReference>
<dbReference type="Gene3D" id="1.10.268.10">
    <property type="entry name" value="Topoisomerase, domain 3"/>
    <property type="match status" value="1"/>
</dbReference>
<dbReference type="InterPro" id="IPR006171">
    <property type="entry name" value="TOPRIM_dom"/>
</dbReference>
<evidence type="ECO:0000256" key="1">
    <source>
        <dbReference type="ARBA" id="ARBA00000185"/>
    </source>
</evidence>
<dbReference type="InterPro" id="IPR020568">
    <property type="entry name" value="Ribosomal_Su5_D2-typ_SF"/>
</dbReference>
<dbReference type="InterPro" id="IPR013759">
    <property type="entry name" value="Topo_IIA_B_C"/>
</dbReference>
<evidence type="ECO:0000256" key="10">
    <source>
        <dbReference type="ARBA" id="ARBA00022842"/>
    </source>
</evidence>
<evidence type="ECO:0000313" key="24">
    <source>
        <dbReference type="Proteomes" id="UP000789396"/>
    </source>
</evidence>
<feature type="region of interest" description="Disordered" evidence="19">
    <location>
        <begin position="934"/>
        <end position="959"/>
    </location>
</feature>
<dbReference type="InterPro" id="IPR013757">
    <property type="entry name" value="Topo_IIA_A_a_sf"/>
</dbReference>
<evidence type="ECO:0000256" key="6">
    <source>
        <dbReference type="ARBA" id="ARBA00022598"/>
    </source>
</evidence>
<dbReference type="Gene3D" id="2.120.10.90">
    <property type="entry name" value="DNA gyrase/topoisomerase IV, subunit A, C-terminal"/>
    <property type="match status" value="1"/>
</dbReference>
<accession>A0A9N8YP90</accession>
<dbReference type="SUPFAM" id="SSF50677">
    <property type="entry name" value="ValRS/IleRS/LeuRS editing domain"/>
    <property type="match status" value="1"/>
</dbReference>
<dbReference type="PROSITE" id="PS52040">
    <property type="entry name" value="TOPO_IIA"/>
    <property type="match status" value="1"/>
</dbReference>
<feature type="coiled-coil region" evidence="18">
    <location>
        <begin position="1816"/>
        <end position="1850"/>
    </location>
</feature>
<feature type="region of interest" description="Disordered" evidence="19">
    <location>
        <begin position="130"/>
        <end position="155"/>
    </location>
</feature>
<feature type="coiled-coil region" evidence="18">
    <location>
        <begin position="2569"/>
        <end position="2616"/>
    </location>
</feature>
<evidence type="ECO:0000259" key="22">
    <source>
        <dbReference type="PROSITE" id="PS52040"/>
    </source>
</evidence>
<dbReference type="GO" id="GO:0006265">
    <property type="term" value="P:DNA topological change"/>
    <property type="evidence" value="ECO:0007669"/>
    <property type="project" value="InterPro"/>
</dbReference>
<name>A0A9N8YP90_9GLOM</name>
<evidence type="ECO:0000256" key="20">
    <source>
        <dbReference type="SAM" id="Phobius"/>
    </source>
</evidence>
<dbReference type="InterPro" id="IPR035516">
    <property type="entry name" value="Gyrase/topoIV_suA_C"/>
</dbReference>
<evidence type="ECO:0000256" key="3">
    <source>
        <dbReference type="ARBA" id="ARBA00010708"/>
    </source>
</evidence>